<evidence type="ECO:0000313" key="2">
    <source>
        <dbReference type="EMBL" id="KIL34709.1"/>
    </source>
</evidence>
<proteinExistence type="predicted"/>
<feature type="compositionally biased region" description="Basic and acidic residues" evidence="1">
    <location>
        <begin position="52"/>
        <end position="76"/>
    </location>
</feature>
<dbReference type="RefSeq" id="WP_041065668.1">
    <property type="nucleotide sequence ID" value="NZ_JXAL01000026.1"/>
</dbReference>
<protein>
    <submittedName>
        <fullName evidence="2">Uncharacterized protein</fullName>
    </submittedName>
</protein>
<sequence length="76" mass="9168">MADHNEEIREQKIHRSGNRDHPEQYPTENESLFDMWESEQNVDPIPVEDLNMEQKEEQRKEETKHSSSTENKYKIP</sequence>
<dbReference type="Proteomes" id="UP000054526">
    <property type="component" value="Unassembled WGS sequence"/>
</dbReference>
<gene>
    <name evidence="2" type="ORF">SD71_16680</name>
</gene>
<reference evidence="2 3" key="1">
    <citation type="submission" date="2014-12" db="EMBL/GenBank/DDBJ databases">
        <title>Draft genome sequence of Cohnella kolymensis strain B-2846.</title>
        <authorList>
            <person name="Karlyshev A.V."/>
            <person name="Kudryashova E.B."/>
        </authorList>
    </citation>
    <scope>NUCLEOTIDE SEQUENCE [LARGE SCALE GENOMIC DNA]</scope>
    <source>
        <strain evidence="2 3">VKM B-2846</strain>
    </source>
</reference>
<evidence type="ECO:0000256" key="1">
    <source>
        <dbReference type="SAM" id="MobiDB-lite"/>
    </source>
</evidence>
<evidence type="ECO:0000313" key="3">
    <source>
        <dbReference type="Proteomes" id="UP000054526"/>
    </source>
</evidence>
<comment type="caution">
    <text evidence="2">The sequence shown here is derived from an EMBL/GenBank/DDBJ whole genome shotgun (WGS) entry which is preliminary data.</text>
</comment>
<organism evidence="2 3">
    <name type="scientific">Cohnella kolymensis</name>
    <dbReference type="NCBI Taxonomy" id="1590652"/>
    <lineage>
        <taxon>Bacteria</taxon>
        <taxon>Bacillati</taxon>
        <taxon>Bacillota</taxon>
        <taxon>Bacilli</taxon>
        <taxon>Bacillales</taxon>
        <taxon>Paenibacillaceae</taxon>
        <taxon>Cohnella</taxon>
    </lineage>
</organism>
<name>A0ABR5A0X9_9BACL</name>
<dbReference type="EMBL" id="JXAL01000026">
    <property type="protein sequence ID" value="KIL34709.1"/>
    <property type="molecule type" value="Genomic_DNA"/>
</dbReference>
<feature type="region of interest" description="Disordered" evidence="1">
    <location>
        <begin position="1"/>
        <end position="76"/>
    </location>
</feature>
<accession>A0ABR5A0X9</accession>
<keyword evidence="3" id="KW-1185">Reference proteome</keyword>
<feature type="compositionally biased region" description="Basic and acidic residues" evidence="1">
    <location>
        <begin position="1"/>
        <end position="23"/>
    </location>
</feature>